<proteinExistence type="predicted"/>
<evidence type="ECO:0000313" key="3">
    <source>
        <dbReference type="Proteomes" id="UP001367316"/>
    </source>
</evidence>
<evidence type="ECO:0000256" key="1">
    <source>
        <dbReference type="SAM" id="MobiDB-lite"/>
    </source>
</evidence>
<reference evidence="2 3" key="1">
    <citation type="submission" date="2024-04" db="EMBL/GenBank/DDBJ databases">
        <title>Phyllosticta paracitricarpa is synonymous to the EU quarantine fungus P. citricarpa based on phylogenomic analyses.</title>
        <authorList>
            <consortium name="Lawrence Berkeley National Laboratory"/>
            <person name="Van ingen-buijs V.A."/>
            <person name="Van westerhoven A.C."/>
            <person name="Haridas S."/>
            <person name="Skiadas P."/>
            <person name="Martin F."/>
            <person name="Groenewald J.Z."/>
            <person name="Crous P.W."/>
            <person name="Seidl M.F."/>
        </authorList>
    </citation>
    <scope>NUCLEOTIDE SEQUENCE [LARGE SCALE GENOMIC DNA]</scope>
    <source>
        <strain evidence="2 3">CBS 141358</strain>
    </source>
</reference>
<gene>
    <name evidence="2" type="ORF">JOL62DRAFT_430490</name>
</gene>
<feature type="compositionally biased region" description="Basic and acidic residues" evidence="1">
    <location>
        <begin position="121"/>
        <end position="135"/>
    </location>
</feature>
<feature type="compositionally biased region" description="Basic and acidic residues" evidence="1">
    <location>
        <begin position="93"/>
        <end position="110"/>
    </location>
</feature>
<accession>A0ABR1NBJ6</accession>
<evidence type="ECO:0000313" key="2">
    <source>
        <dbReference type="EMBL" id="KAK7612570.1"/>
    </source>
</evidence>
<feature type="compositionally biased region" description="Basic and acidic residues" evidence="1">
    <location>
        <begin position="72"/>
        <end position="82"/>
    </location>
</feature>
<comment type="caution">
    <text evidence="2">The sequence shown here is derived from an EMBL/GenBank/DDBJ whole genome shotgun (WGS) entry which is preliminary data.</text>
</comment>
<organism evidence="2 3">
    <name type="scientific">Phyllosticta paracitricarpa</name>
    <dbReference type="NCBI Taxonomy" id="2016321"/>
    <lineage>
        <taxon>Eukaryota</taxon>
        <taxon>Fungi</taxon>
        <taxon>Dikarya</taxon>
        <taxon>Ascomycota</taxon>
        <taxon>Pezizomycotina</taxon>
        <taxon>Dothideomycetes</taxon>
        <taxon>Dothideomycetes incertae sedis</taxon>
        <taxon>Botryosphaeriales</taxon>
        <taxon>Phyllostictaceae</taxon>
        <taxon>Phyllosticta</taxon>
    </lineage>
</organism>
<feature type="region of interest" description="Disordered" evidence="1">
    <location>
        <begin position="49"/>
        <end position="156"/>
    </location>
</feature>
<dbReference type="Proteomes" id="UP001367316">
    <property type="component" value="Unassembled WGS sequence"/>
</dbReference>
<sequence length="156" mass="17073">MLEQIGGGRKVKVVAEESRAGESLVVVVMLLLLLLLCRRARLAVGEECGYPTGKKREKNVARQSRQRRRRRAGDDGRSRDGDPGEDSVSGWREGGDRKGEATKDRRREGGRVFGVSGRQTETGERRLWRTEREGVGGEAGAVSLGPIMSVGEQAGR</sequence>
<name>A0ABR1NBJ6_9PEZI</name>
<protein>
    <submittedName>
        <fullName evidence="2">Uncharacterized protein</fullName>
    </submittedName>
</protein>
<dbReference type="EMBL" id="JBBPBF010000009">
    <property type="protein sequence ID" value="KAK7612570.1"/>
    <property type="molecule type" value="Genomic_DNA"/>
</dbReference>
<keyword evidence="3" id="KW-1185">Reference proteome</keyword>